<accession>A0ABX6C029</accession>
<dbReference type="Gene3D" id="1.10.30.50">
    <property type="match status" value="1"/>
</dbReference>
<dbReference type="InterPro" id="IPR002711">
    <property type="entry name" value="HNH"/>
</dbReference>
<dbReference type="RefSeq" id="WP_158066090.1">
    <property type="nucleotide sequence ID" value="NZ_CP042829.1"/>
</dbReference>
<dbReference type="Proteomes" id="UP000326331">
    <property type="component" value="Chromosome"/>
</dbReference>
<keyword evidence="2" id="KW-0540">Nuclease</keyword>
<protein>
    <submittedName>
        <fullName evidence="2">HNH endonuclease</fullName>
    </submittedName>
</protein>
<feature type="domain" description="HNH nuclease" evidence="1">
    <location>
        <begin position="45"/>
        <end position="94"/>
    </location>
</feature>
<evidence type="ECO:0000313" key="2">
    <source>
        <dbReference type="EMBL" id="QFG02154.1"/>
    </source>
</evidence>
<keyword evidence="2" id="KW-0378">Hydrolase</keyword>
<keyword evidence="3" id="KW-1185">Reference proteome</keyword>
<dbReference type="GO" id="GO:0004519">
    <property type="term" value="F:endonuclease activity"/>
    <property type="evidence" value="ECO:0007669"/>
    <property type="project" value="UniProtKB-KW"/>
</dbReference>
<dbReference type="InterPro" id="IPR052892">
    <property type="entry name" value="NA-targeting_endonuclease"/>
</dbReference>
<evidence type="ECO:0000259" key="1">
    <source>
        <dbReference type="SMART" id="SM00507"/>
    </source>
</evidence>
<dbReference type="InterPro" id="IPR003615">
    <property type="entry name" value="HNH_nuc"/>
</dbReference>
<reference evidence="2 3" key="1">
    <citation type="submission" date="2019-08" db="EMBL/GenBank/DDBJ databases">
        <authorList>
            <person name="Toschakov S.V."/>
        </authorList>
    </citation>
    <scope>NUCLEOTIDE SEQUENCE [LARGE SCALE GENOMIC DNA]</scope>
    <source>
        <strain evidence="2 3">3753O</strain>
    </source>
</reference>
<gene>
    <name evidence="2" type="ORF">Tbon_02195</name>
</gene>
<dbReference type="PANTHER" id="PTHR33877:SF2">
    <property type="entry name" value="OS07G0170200 PROTEIN"/>
    <property type="match status" value="1"/>
</dbReference>
<dbReference type="SMART" id="SM00507">
    <property type="entry name" value="HNHc"/>
    <property type="match status" value="1"/>
</dbReference>
<keyword evidence="2" id="KW-0255">Endonuclease</keyword>
<proteinExistence type="predicted"/>
<name>A0ABX6C029_9CHLR</name>
<reference evidence="2 3" key="2">
    <citation type="submission" date="2019-10" db="EMBL/GenBank/DDBJ databases">
        <title>Thermopilla bonchosmolovskayae gen. nov., sp. nov., a moderately thermophilic Chloroflexi bacterium from a Chukotka hot spring (Arctic, Russia), representing a novel classis Thermopillaia, which include previously uncultivated lineage OLB14.</title>
        <authorList>
            <person name="Kochetkova T.V."/>
            <person name="Zayulina K.S."/>
            <person name="Zhigarkov V.S."/>
            <person name="Minaev N.V."/>
            <person name="Novikov A."/>
            <person name="Toshchakov S.V."/>
            <person name="Elcheninov A.G."/>
            <person name="Kublanov I.V."/>
        </authorList>
    </citation>
    <scope>NUCLEOTIDE SEQUENCE [LARGE SCALE GENOMIC DNA]</scope>
    <source>
        <strain evidence="2 3">3753O</strain>
    </source>
</reference>
<dbReference type="CDD" id="cd00085">
    <property type="entry name" value="HNHc"/>
    <property type="match status" value="1"/>
</dbReference>
<dbReference type="EMBL" id="CP042829">
    <property type="protein sequence ID" value="QFG02154.1"/>
    <property type="molecule type" value="Genomic_DNA"/>
</dbReference>
<dbReference type="Pfam" id="PF01844">
    <property type="entry name" value="HNH"/>
    <property type="match status" value="1"/>
</dbReference>
<organism evidence="2 3">
    <name type="scientific">Tepidiforma bonchosmolovskayae</name>
    <dbReference type="NCBI Taxonomy" id="2601677"/>
    <lineage>
        <taxon>Bacteria</taxon>
        <taxon>Bacillati</taxon>
        <taxon>Chloroflexota</taxon>
        <taxon>Tepidiformia</taxon>
        <taxon>Tepidiformales</taxon>
        <taxon>Tepidiformaceae</taxon>
        <taxon>Tepidiforma</taxon>
    </lineage>
</organism>
<sequence length="106" mass="11567">MPARLCLRCGQRTQSGSLCARCAALEVTSGSPAAVPTGSGWRWQRLREQVLARDGGRCQLCGQPAQQVDHIVPRADGGSDALDNLRAVCGRCHRIVTRAWRRRRGS</sequence>
<dbReference type="PANTHER" id="PTHR33877">
    <property type="entry name" value="SLL1193 PROTEIN"/>
    <property type="match status" value="1"/>
</dbReference>
<evidence type="ECO:0000313" key="3">
    <source>
        <dbReference type="Proteomes" id="UP000326331"/>
    </source>
</evidence>